<dbReference type="InterPro" id="IPR049468">
    <property type="entry name" value="Restrct_endonuc-II-like_dom"/>
</dbReference>
<protein>
    <recommendedName>
        <fullName evidence="6">DUF559 domain-containing protein</fullName>
    </recommendedName>
</protein>
<feature type="region of interest" description="Disordered" evidence="1">
    <location>
        <begin position="1"/>
        <end position="20"/>
    </location>
</feature>
<dbReference type="EMBL" id="CP027433">
    <property type="protein sequence ID" value="AVL99696.1"/>
    <property type="molecule type" value="Genomic_DNA"/>
</dbReference>
<dbReference type="InterPro" id="IPR011335">
    <property type="entry name" value="Restrct_endonuc-II-like"/>
</dbReference>
<reference evidence="4 5" key="1">
    <citation type="submission" date="2018-03" db="EMBL/GenBank/DDBJ databases">
        <title>Characteristics and genome of n-alkane degrading marine bacteria Gordonia iterans isolated from crude oil contaminated in Tae-an, South Korea.</title>
        <authorList>
            <person name="Lee S.-S."/>
            <person name="Kim H."/>
        </authorList>
    </citation>
    <scope>NUCLEOTIDE SEQUENCE [LARGE SCALE GENOMIC DNA]</scope>
    <source>
        <strain evidence="4 5">Co17</strain>
    </source>
</reference>
<dbReference type="Pfam" id="PF18741">
    <property type="entry name" value="MTES_1575"/>
    <property type="match status" value="1"/>
</dbReference>
<gene>
    <name evidence="4" type="ORF">C6V83_04805</name>
</gene>
<dbReference type="KEGG" id="git:C6V83_04805"/>
<evidence type="ECO:0000259" key="2">
    <source>
        <dbReference type="Pfam" id="PF13338"/>
    </source>
</evidence>
<dbReference type="Pfam" id="PF13338">
    <property type="entry name" value="AbiEi_4"/>
    <property type="match status" value="1"/>
</dbReference>
<evidence type="ECO:0008006" key="6">
    <source>
        <dbReference type="Google" id="ProtNLM"/>
    </source>
</evidence>
<feature type="domain" description="AbiEi antitoxin N-terminal" evidence="2">
    <location>
        <begin position="21"/>
        <end position="66"/>
    </location>
</feature>
<organism evidence="4 5">
    <name type="scientific">Gordonia iterans</name>
    <dbReference type="NCBI Taxonomy" id="1004901"/>
    <lineage>
        <taxon>Bacteria</taxon>
        <taxon>Bacillati</taxon>
        <taxon>Actinomycetota</taxon>
        <taxon>Actinomycetes</taxon>
        <taxon>Mycobacteriales</taxon>
        <taxon>Gordoniaceae</taxon>
        <taxon>Gordonia</taxon>
    </lineage>
</organism>
<dbReference type="SUPFAM" id="SSF52980">
    <property type="entry name" value="Restriction endonuclease-like"/>
    <property type="match status" value="1"/>
</dbReference>
<accession>A0A2S0KDD6</accession>
<evidence type="ECO:0000259" key="3">
    <source>
        <dbReference type="Pfam" id="PF18741"/>
    </source>
</evidence>
<dbReference type="Proteomes" id="UP000239814">
    <property type="component" value="Chromosome"/>
</dbReference>
<keyword evidence="5" id="KW-1185">Reference proteome</keyword>
<dbReference type="InterPro" id="IPR025159">
    <property type="entry name" value="AbiEi_N"/>
</dbReference>
<evidence type="ECO:0000256" key="1">
    <source>
        <dbReference type="SAM" id="MobiDB-lite"/>
    </source>
</evidence>
<dbReference type="AlphaFoldDB" id="A0A2S0KDD6"/>
<dbReference type="Gene3D" id="3.40.960.10">
    <property type="entry name" value="VSR Endonuclease"/>
    <property type="match status" value="1"/>
</dbReference>
<name>A0A2S0KDD6_9ACTN</name>
<sequence>MSNDDDDRPEAARARPNAPKLRSILASQEGVVTLVQTRACGLHRSAVARKCASGEWERIGPSVYRATDHRLTVRARIRAAVWSAGPRAVLSGPAAAFWRGMSTDPPTTIHVTVPRHRGSRKTFATSLGPVTLWYRDLDPVDRTTVRNLATTSAALTVLDTVALQGIEFLDRVLQSKAVDLPMLIAADARYPRRRGAQAVSAMLDHAAAGARSAAERRALAVMLDDADLPPFELNYPAVGSYEVDVAFVEQRIAVEIDGFAFHSDAHAFQRDRTRGNALSAAGWTVLHFTWADIVERPRETVAMIRWHLALAERRNA</sequence>
<evidence type="ECO:0000313" key="4">
    <source>
        <dbReference type="EMBL" id="AVL99696.1"/>
    </source>
</evidence>
<proteinExistence type="predicted"/>
<evidence type="ECO:0000313" key="5">
    <source>
        <dbReference type="Proteomes" id="UP000239814"/>
    </source>
</evidence>
<feature type="domain" description="Restriction endonuclease type II-like" evidence="3">
    <location>
        <begin position="238"/>
        <end position="305"/>
    </location>
</feature>